<organism evidence="1 2">
    <name type="scientific">Gymnopilus dilepis</name>
    <dbReference type="NCBI Taxonomy" id="231916"/>
    <lineage>
        <taxon>Eukaryota</taxon>
        <taxon>Fungi</taxon>
        <taxon>Dikarya</taxon>
        <taxon>Basidiomycota</taxon>
        <taxon>Agaricomycotina</taxon>
        <taxon>Agaricomycetes</taxon>
        <taxon>Agaricomycetidae</taxon>
        <taxon>Agaricales</taxon>
        <taxon>Agaricineae</taxon>
        <taxon>Hymenogastraceae</taxon>
        <taxon>Gymnopilus</taxon>
    </lineage>
</organism>
<keyword evidence="2" id="KW-1185">Reference proteome</keyword>
<dbReference type="InterPro" id="IPR051828">
    <property type="entry name" value="HAD-like_hydrolase_domain"/>
</dbReference>
<gene>
    <name evidence="1" type="ORF">CVT26_006621</name>
</gene>
<evidence type="ECO:0000313" key="2">
    <source>
        <dbReference type="Proteomes" id="UP000284706"/>
    </source>
</evidence>
<comment type="caution">
    <text evidence="1">The sequence shown here is derived from an EMBL/GenBank/DDBJ whole genome shotgun (WGS) entry which is preliminary data.</text>
</comment>
<dbReference type="Gene3D" id="1.10.150.720">
    <property type="entry name" value="Haloacid dehalogenase-like hydrolase"/>
    <property type="match status" value="1"/>
</dbReference>
<dbReference type="PANTHER" id="PTHR46191:SF2">
    <property type="entry name" value="HALOACID DEHALOGENASE-LIKE HYDROLASE DOMAIN-CONTAINING PROTEIN 3"/>
    <property type="match status" value="1"/>
</dbReference>
<dbReference type="InterPro" id="IPR044924">
    <property type="entry name" value="HAD-SF_hydro_IA_REG-2-like_cap"/>
</dbReference>
<dbReference type="STRING" id="231916.A0A409Y2Z4"/>
<dbReference type="GO" id="GO:0005634">
    <property type="term" value="C:nucleus"/>
    <property type="evidence" value="ECO:0007669"/>
    <property type="project" value="TreeGrafter"/>
</dbReference>
<dbReference type="InterPro" id="IPR023214">
    <property type="entry name" value="HAD_sf"/>
</dbReference>
<accession>A0A409Y2Z4</accession>
<dbReference type="SUPFAM" id="SSF56784">
    <property type="entry name" value="HAD-like"/>
    <property type="match status" value="1"/>
</dbReference>
<proteinExistence type="predicted"/>
<dbReference type="InterPro" id="IPR036412">
    <property type="entry name" value="HAD-like_sf"/>
</dbReference>
<dbReference type="Gene3D" id="3.40.50.1000">
    <property type="entry name" value="HAD superfamily/HAD-like"/>
    <property type="match status" value="1"/>
</dbReference>
<evidence type="ECO:0008006" key="3">
    <source>
        <dbReference type="Google" id="ProtNLM"/>
    </source>
</evidence>
<dbReference type="EMBL" id="NHYE01001260">
    <property type="protein sequence ID" value="PPQ97387.1"/>
    <property type="molecule type" value="Genomic_DNA"/>
</dbReference>
<evidence type="ECO:0000313" key="1">
    <source>
        <dbReference type="EMBL" id="PPQ97387.1"/>
    </source>
</evidence>
<sequence length="276" mass="31327">MNSIRLVTFDALHTLITPRLPIYVQYSQVFEPYIGSLPPDRIKDSFKVALRAIQKKHPSYEKGARNWWREVIRRTAVDAGANEQRKALGLTTSSSPLTTQAANSPLNAHLDEIVDTLMTRFSSRAGYKAFDDAIPIIRQLQENMNIRTAVLSNGDSRIRAVLTDLEFPKYLKPIILSEEEGVEKPSQEIFDRTLYAINKDASTSQEQIHPSQCLHVGDELNCDFHGAKRAGWNALLIRRKGPEGDQEHKEANEDLADVQTVNDLYSVVHWVQENYK</sequence>
<dbReference type="InParanoid" id="A0A409Y2Z4"/>
<dbReference type="NCBIfam" id="TIGR01549">
    <property type="entry name" value="HAD-SF-IA-v1"/>
    <property type="match status" value="1"/>
</dbReference>
<name>A0A409Y2Z4_9AGAR</name>
<protein>
    <recommendedName>
        <fullName evidence="3">Haloacid dehalogenase-like hydrolase domain-containing protein 3</fullName>
    </recommendedName>
</protein>
<dbReference type="GO" id="GO:0016791">
    <property type="term" value="F:phosphatase activity"/>
    <property type="evidence" value="ECO:0007669"/>
    <property type="project" value="UniProtKB-ARBA"/>
</dbReference>
<dbReference type="Proteomes" id="UP000284706">
    <property type="component" value="Unassembled WGS sequence"/>
</dbReference>
<dbReference type="PANTHER" id="PTHR46191">
    <property type="match status" value="1"/>
</dbReference>
<dbReference type="FunCoup" id="A0A409Y2Z4">
    <property type="interactions" value="183"/>
</dbReference>
<dbReference type="Pfam" id="PF00702">
    <property type="entry name" value="Hydrolase"/>
    <property type="match status" value="1"/>
</dbReference>
<dbReference type="InterPro" id="IPR006439">
    <property type="entry name" value="HAD-SF_hydro_IA"/>
</dbReference>
<dbReference type="AlphaFoldDB" id="A0A409Y2Z4"/>
<reference evidence="1 2" key="1">
    <citation type="journal article" date="2018" name="Evol. Lett.">
        <title>Horizontal gene cluster transfer increased hallucinogenic mushroom diversity.</title>
        <authorList>
            <person name="Reynolds H.T."/>
            <person name="Vijayakumar V."/>
            <person name="Gluck-Thaler E."/>
            <person name="Korotkin H.B."/>
            <person name="Matheny P.B."/>
            <person name="Slot J.C."/>
        </authorList>
    </citation>
    <scope>NUCLEOTIDE SEQUENCE [LARGE SCALE GENOMIC DNA]</scope>
    <source>
        <strain evidence="1 2">SRW20</strain>
    </source>
</reference>
<dbReference type="OrthoDB" id="444127at2759"/>